<dbReference type="EMBL" id="PZZP01000001">
    <property type="protein sequence ID" value="PTM58475.1"/>
    <property type="molecule type" value="Genomic_DNA"/>
</dbReference>
<name>A0A2T4Z9D2_9BACL</name>
<evidence type="ECO:0000313" key="7">
    <source>
        <dbReference type="Proteomes" id="UP000241639"/>
    </source>
</evidence>
<keyword evidence="7" id="KW-1185">Reference proteome</keyword>
<evidence type="ECO:0000256" key="2">
    <source>
        <dbReference type="ARBA" id="ARBA00022692"/>
    </source>
</evidence>
<feature type="transmembrane region" description="Helical" evidence="5">
    <location>
        <begin position="54"/>
        <end position="86"/>
    </location>
</feature>
<proteinExistence type="predicted"/>
<organism evidence="6 7">
    <name type="scientific">Desmospora activa DSM 45169</name>
    <dbReference type="NCBI Taxonomy" id="1121389"/>
    <lineage>
        <taxon>Bacteria</taxon>
        <taxon>Bacillati</taxon>
        <taxon>Bacillota</taxon>
        <taxon>Bacilli</taxon>
        <taxon>Bacillales</taxon>
        <taxon>Thermoactinomycetaceae</taxon>
        <taxon>Desmospora</taxon>
    </lineage>
</organism>
<reference evidence="6 7" key="1">
    <citation type="submission" date="2018-04" db="EMBL/GenBank/DDBJ databases">
        <title>Genomic Encyclopedia of Archaeal and Bacterial Type Strains, Phase II (KMG-II): from individual species to whole genera.</title>
        <authorList>
            <person name="Goeker M."/>
        </authorList>
    </citation>
    <scope>NUCLEOTIDE SEQUENCE [LARGE SCALE GENOMIC DNA]</scope>
    <source>
        <strain evidence="6 7">DSM 45169</strain>
    </source>
</reference>
<feature type="transmembrane region" description="Helical" evidence="5">
    <location>
        <begin position="12"/>
        <end position="34"/>
    </location>
</feature>
<evidence type="ECO:0000313" key="6">
    <source>
        <dbReference type="EMBL" id="PTM58475.1"/>
    </source>
</evidence>
<keyword evidence="4 5" id="KW-0472">Membrane</keyword>
<dbReference type="AlphaFoldDB" id="A0A2T4Z9D2"/>
<evidence type="ECO:0000256" key="5">
    <source>
        <dbReference type="SAM" id="Phobius"/>
    </source>
</evidence>
<sequence length="110" mass="12538">MEQSQVPQDARTMGMLAHLLGIFSFIGPLIIWLIKKDEHPFVDDQGKEALNFQISLLIYYFISGLLCIILIGLLILPVVVIVHYVFAILAGVKANQGEYYRYPLTIRFIK</sequence>
<comment type="caution">
    <text evidence="6">The sequence shown here is derived from an EMBL/GenBank/DDBJ whole genome shotgun (WGS) entry which is preliminary data.</text>
</comment>
<dbReference type="RefSeq" id="WP_245891070.1">
    <property type="nucleotide sequence ID" value="NZ_PZZP01000001.1"/>
</dbReference>
<keyword evidence="2 5" id="KW-0812">Transmembrane</keyword>
<dbReference type="Pfam" id="PF09685">
    <property type="entry name" value="MamF_MmsF"/>
    <property type="match status" value="1"/>
</dbReference>
<protein>
    <recommendedName>
        <fullName evidence="8">Tic20 family protein</fullName>
    </recommendedName>
</protein>
<gene>
    <name evidence="6" type="ORF">C8J48_1058</name>
</gene>
<keyword evidence="3 5" id="KW-1133">Transmembrane helix</keyword>
<evidence type="ECO:0000256" key="3">
    <source>
        <dbReference type="ARBA" id="ARBA00022989"/>
    </source>
</evidence>
<dbReference type="Proteomes" id="UP000241639">
    <property type="component" value="Unassembled WGS sequence"/>
</dbReference>
<accession>A0A2T4Z9D2</accession>
<comment type="subcellular location">
    <subcellularLocation>
        <location evidence="1">Membrane</location>
        <topology evidence="1">Multi-pass membrane protein</topology>
    </subcellularLocation>
</comment>
<evidence type="ECO:0000256" key="4">
    <source>
        <dbReference type="ARBA" id="ARBA00023136"/>
    </source>
</evidence>
<evidence type="ECO:0008006" key="8">
    <source>
        <dbReference type="Google" id="ProtNLM"/>
    </source>
</evidence>
<evidence type="ECO:0000256" key="1">
    <source>
        <dbReference type="ARBA" id="ARBA00004141"/>
    </source>
</evidence>
<dbReference type="InterPro" id="IPR019109">
    <property type="entry name" value="MamF_MmsF"/>
</dbReference>